<proteinExistence type="predicted"/>
<protein>
    <submittedName>
        <fullName evidence="1">Uncharacterized protein</fullName>
    </submittedName>
</protein>
<evidence type="ECO:0000313" key="1">
    <source>
        <dbReference type="EMBL" id="QHU01078.1"/>
    </source>
</evidence>
<name>A0A6C0JAW6_9ZZZZ</name>
<organism evidence="1">
    <name type="scientific">viral metagenome</name>
    <dbReference type="NCBI Taxonomy" id="1070528"/>
    <lineage>
        <taxon>unclassified sequences</taxon>
        <taxon>metagenomes</taxon>
        <taxon>organismal metagenomes</taxon>
    </lineage>
</organism>
<dbReference type="EMBL" id="MN740335">
    <property type="protein sequence ID" value="QHU01078.1"/>
    <property type="molecule type" value="Genomic_DNA"/>
</dbReference>
<accession>A0A6C0JAW6</accession>
<reference evidence="1" key="1">
    <citation type="journal article" date="2020" name="Nature">
        <title>Giant virus diversity and host interactions through global metagenomics.</title>
        <authorList>
            <person name="Schulz F."/>
            <person name="Roux S."/>
            <person name="Paez-Espino D."/>
            <person name="Jungbluth S."/>
            <person name="Walsh D.A."/>
            <person name="Denef V.J."/>
            <person name="McMahon K.D."/>
            <person name="Konstantinidis K.T."/>
            <person name="Eloe-Fadrosh E.A."/>
            <person name="Kyrpides N.C."/>
            <person name="Woyke T."/>
        </authorList>
    </citation>
    <scope>NUCLEOTIDE SEQUENCE</scope>
    <source>
        <strain evidence="1">GVMAG-M-3300025860-25</strain>
    </source>
</reference>
<sequence>MLFKFYIILILIFILFFFNCNSLKNIEKYKSHNKKIP</sequence>
<dbReference type="AlphaFoldDB" id="A0A6C0JAW6"/>